<protein>
    <submittedName>
        <fullName evidence="1">Uncharacterized protein</fullName>
    </submittedName>
</protein>
<evidence type="ECO:0000313" key="1">
    <source>
        <dbReference type="EMBL" id="MBA4665321.1"/>
    </source>
</evidence>
<proteinExistence type="predicted"/>
<name>A0A7C9EBJ6_OPUST</name>
<reference evidence="1" key="2">
    <citation type="submission" date="2020-07" db="EMBL/GenBank/DDBJ databases">
        <authorList>
            <person name="Vera ALvarez R."/>
            <person name="Arias-Moreno D.M."/>
            <person name="Jimenez-Jacinto V."/>
            <person name="Jimenez-Bremont J.F."/>
            <person name="Swaminathan K."/>
            <person name="Moose S.P."/>
            <person name="Guerrero-Gonzalez M.L."/>
            <person name="Marino-Ramirez L."/>
            <person name="Landsman D."/>
            <person name="Rodriguez-Kessler M."/>
            <person name="Delgado-Sanchez P."/>
        </authorList>
    </citation>
    <scope>NUCLEOTIDE SEQUENCE</scope>
    <source>
        <tissue evidence="1">Cladode</tissue>
    </source>
</reference>
<reference evidence="1" key="1">
    <citation type="journal article" date="2013" name="J. Plant Res.">
        <title>Effect of fungi and light on seed germination of three Opuntia species from semiarid lands of central Mexico.</title>
        <authorList>
            <person name="Delgado-Sanchez P."/>
            <person name="Jimenez-Bremont J.F."/>
            <person name="Guerrero-Gonzalez Mde L."/>
            <person name="Flores J."/>
        </authorList>
    </citation>
    <scope>NUCLEOTIDE SEQUENCE</scope>
    <source>
        <tissue evidence="1">Cladode</tissue>
    </source>
</reference>
<organism evidence="1">
    <name type="scientific">Opuntia streptacantha</name>
    <name type="common">Prickly pear cactus</name>
    <name type="synonym">Opuntia cardona</name>
    <dbReference type="NCBI Taxonomy" id="393608"/>
    <lineage>
        <taxon>Eukaryota</taxon>
        <taxon>Viridiplantae</taxon>
        <taxon>Streptophyta</taxon>
        <taxon>Embryophyta</taxon>
        <taxon>Tracheophyta</taxon>
        <taxon>Spermatophyta</taxon>
        <taxon>Magnoliopsida</taxon>
        <taxon>eudicotyledons</taxon>
        <taxon>Gunneridae</taxon>
        <taxon>Pentapetalae</taxon>
        <taxon>Caryophyllales</taxon>
        <taxon>Cactineae</taxon>
        <taxon>Cactaceae</taxon>
        <taxon>Opuntioideae</taxon>
        <taxon>Opuntia</taxon>
    </lineage>
</organism>
<dbReference type="AlphaFoldDB" id="A0A7C9EBJ6"/>
<dbReference type="EMBL" id="GISG01226972">
    <property type="protein sequence ID" value="MBA4665321.1"/>
    <property type="molecule type" value="Transcribed_RNA"/>
</dbReference>
<sequence>MSPRPKKPPDPSQPHLLGFSLISPSSLISEIFALMEPQVPIFMPSRLPRAFGQSSVAQAKFSFRNPFFTPSDVQRTISTIHMVLFARISVRSKFLVPKFGSAAADGKWVNRGVPFKRQSGFACQFRFRPRSLPNPDLSRSHPSIVVMALGFHIQGPLQEEESLSPSIRFDFLFNLGVCQFRSGGVLISL</sequence>
<accession>A0A7C9EBJ6</accession>